<proteinExistence type="predicted"/>
<gene>
    <name evidence="1" type="ORF">GCM10009118_07530</name>
</gene>
<reference evidence="1 2" key="1">
    <citation type="journal article" date="2019" name="Int. J. Syst. Evol. Microbiol.">
        <title>The Global Catalogue of Microorganisms (GCM) 10K type strain sequencing project: providing services to taxonomists for standard genome sequencing and annotation.</title>
        <authorList>
            <consortium name="The Broad Institute Genomics Platform"/>
            <consortium name="The Broad Institute Genome Sequencing Center for Infectious Disease"/>
            <person name="Wu L."/>
            <person name="Ma J."/>
        </authorList>
    </citation>
    <scope>NUCLEOTIDE SEQUENCE [LARGE SCALE GENOMIC DNA]</scope>
    <source>
        <strain evidence="1 2">JCM 16083</strain>
    </source>
</reference>
<keyword evidence="2" id="KW-1185">Reference proteome</keyword>
<organism evidence="1 2">
    <name type="scientific">Wandonia haliotis</name>
    <dbReference type="NCBI Taxonomy" id="574963"/>
    <lineage>
        <taxon>Bacteria</taxon>
        <taxon>Pseudomonadati</taxon>
        <taxon>Bacteroidota</taxon>
        <taxon>Flavobacteriia</taxon>
        <taxon>Flavobacteriales</taxon>
        <taxon>Crocinitomicaceae</taxon>
        <taxon>Wandonia</taxon>
    </lineage>
</organism>
<name>A0ABN1MM89_9FLAO</name>
<evidence type="ECO:0000313" key="2">
    <source>
        <dbReference type="Proteomes" id="UP001501126"/>
    </source>
</evidence>
<dbReference type="EMBL" id="BAAAFH010000003">
    <property type="protein sequence ID" value="GAA0874345.1"/>
    <property type="molecule type" value="Genomic_DNA"/>
</dbReference>
<sequence>MGSGLSVVGKVKEGLKVQKSITKVMGKGYESLEEVTVPIKNTELLNKLNTTPKGDWVKVYEAGIQDGIIKSKVIGSGLEAVFKEVYELLEEMEDKSGSTRSVGEGTGQIDYSWDTKSIDEDGNEWHINSKTKDTIYGYPKKVEGVGKSPILKCKPCEEG</sequence>
<evidence type="ECO:0000313" key="1">
    <source>
        <dbReference type="EMBL" id="GAA0874345.1"/>
    </source>
</evidence>
<protein>
    <submittedName>
        <fullName evidence="1">Uncharacterized protein</fullName>
    </submittedName>
</protein>
<comment type="caution">
    <text evidence="1">The sequence shown here is derived from an EMBL/GenBank/DDBJ whole genome shotgun (WGS) entry which is preliminary data.</text>
</comment>
<dbReference type="Proteomes" id="UP001501126">
    <property type="component" value="Unassembled WGS sequence"/>
</dbReference>
<accession>A0ABN1MM89</accession>